<sequence length="14" mass="1654">MGMHISTNKRMNYA</sequence>
<accession>A0A0A8YDS4</accession>
<organism evidence="1">
    <name type="scientific">Arundo donax</name>
    <name type="common">Giant reed</name>
    <name type="synonym">Donax arundinaceus</name>
    <dbReference type="NCBI Taxonomy" id="35708"/>
    <lineage>
        <taxon>Eukaryota</taxon>
        <taxon>Viridiplantae</taxon>
        <taxon>Streptophyta</taxon>
        <taxon>Embryophyta</taxon>
        <taxon>Tracheophyta</taxon>
        <taxon>Spermatophyta</taxon>
        <taxon>Magnoliopsida</taxon>
        <taxon>Liliopsida</taxon>
        <taxon>Poales</taxon>
        <taxon>Poaceae</taxon>
        <taxon>PACMAD clade</taxon>
        <taxon>Arundinoideae</taxon>
        <taxon>Arundineae</taxon>
        <taxon>Arundo</taxon>
    </lineage>
</organism>
<proteinExistence type="predicted"/>
<evidence type="ECO:0000313" key="1">
    <source>
        <dbReference type="EMBL" id="JAD23718.1"/>
    </source>
</evidence>
<dbReference type="EMBL" id="GBRH01274177">
    <property type="protein sequence ID" value="JAD23718.1"/>
    <property type="molecule type" value="Transcribed_RNA"/>
</dbReference>
<reference evidence="1" key="2">
    <citation type="journal article" date="2015" name="Data Brief">
        <title>Shoot transcriptome of the giant reed, Arundo donax.</title>
        <authorList>
            <person name="Barrero R.A."/>
            <person name="Guerrero F.D."/>
            <person name="Moolhuijzen P."/>
            <person name="Goolsby J.A."/>
            <person name="Tidwell J."/>
            <person name="Bellgard S.E."/>
            <person name="Bellgard M.I."/>
        </authorList>
    </citation>
    <scope>NUCLEOTIDE SEQUENCE</scope>
    <source>
        <tissue evidence="1">Shoot tissue taken approximately 20 cm above the soil surface</tissue>
    </source>
</reference>
<name>A0A0A8YDS4_ARUDO</name>
<reference evidence="1" key="1">
    <citation type="submission" date="2014-09" db="EMBL/GenBank/DDBJ databases">
        <authorList>
            <person name="Magalhaes I.L.F."/>
            <person name="Oliveira U."/>
            <person name="Santos F.R."/>
            <person name="Vidigal T.H.D.A."/>
            <person name="Brescovit A.D."/>
            <person name="Santos A.J."/>
        </authorList>
    </citation>
    <scope>NUCLEOTIDE SEQUENCE</scope>
    <source>
        <tissue evidence="1">Shoot tissue taken approximately 20 cm above the soil surface</tissue>
    </source>
</reference>
<protein>
    <submittedName>
        <fullName evidence="1">Uncharacterized protein</fullName>
    </submittedName>
</protein>